<dbReference type="GO" id="GO:0003677">
    <property type="term" value="F:DNA binding"/>
    <property type="evidence" value="ECO:0007669"/>
    <property type="project" value="UniProtKB-KW"/>
</dbReference>
<feature type="compositionally biased region" description="Polar residues" evidence="4">
    <location>
        <begin position="301"/>
        <end position="314"/>
    </location>
</feature>
<keyword evidence="7" id="KW-1185">Reference proteome</keyword>
<dbReference type="Gene3D" id="4.10.280.10">
    <property type="entry name" value="Helix-loop-helix DNA-binding domain"/>
    <property type="match status" value="1"/>
</dbReference>
<dbReference type="eggNOG" id="KOG2483">
    <property type="taxonomic scope" value="Eukaryota"/>
</dbReference>
<organism evidence="6 7">
    <name type="scientific">Pyronema omphalodes (strain CBS 100304)</name>
    <name type="common">Pyronema confluens</name>
    <dbReference type="NCBI Taxonomy" id="1076935"/>
    <lineage>
        <taxon>Eukaryota</taxon>
        <taxon>Fungi</taxon>
        <taxon>Dikarya</taxon>
        <taxon>Ascomycota</taxon>
        <taxon>Pezizomycotina</taxon>
        <taxon>Pezizomycetes</taxon>
        <taxon>Pezizales</taxon>
        <taxon>Pyronemataceae</taxon>
        <taxon>Pyronema</taxon>
    </lineage>
</organism>
<dbReference type="PROSITE" id="PS50888">
    <property type="entry name" value="BHLH"/>
    <property type="match status" value="1"/>
</dbReference>
<dbReference type="SMART" id="SM00353">
    <property type="entry name" value="HLH"/>
    <property type="match status" value="1"/>
</dbReference>
<feature type="region of interest" description="Disordered" evidence="4">
    <location>
        <begin position="438"/>
        <end position="497"/>
    </location>
</feature>
<keyword evidence="1" id="KW-0238">DNA-binding</keyword>
<proteinExistence type="predicted"/>
<dbReference type="GO" id="GO:0090575">
    <property type="term" value="C:RNA polymerase II transcription regulator complex"/>
    <property type="evidence" value="ECO:0007669"/>
    <property type="project" value="TreeGrafter"/>
</dbReference>
<accession>U4LTN6</accession>
<dbReference type="PANTHER" id="PTHR10328:SF15">
    <property type="entry name" value="BHLH TRANSCRIPTION FACTOR"/>
    <property type="match status" value="1"/>
</dbReference>
<dbReference type="GO" id="GO:0046983">
    <property type="term" value="F:protein dimerization activity"/>
    <property type="evidence" value="ECO:0007669"/>
    <property type="project" value="InterPro"/>
</dbReference>
<evidence type="ECO:0000256" key="3">
    <source>
        <dbReference type="SAM" id="Coils"/>
    </source>
</evidence>
<feature type="compositionally biased region" description="Low complexity" evidence="4">
    <location>
        <begin position="273"/>
        <end position="290"/>
    </location>
</feature>
<dbReference type="GO" id="GO:0045944">
    <property type="term" value="P:positive regulation of transcription by RNA polymerase II"/>
    <property type="evidence" value="ECO:0007669"/>
    <property type="project" value="TreeGrafter"/>
</dbReference>
<dbReference type="AlphaFoldDB" id="U4LTN6"/>
<name>U4LTN6_PYROM</name>
<feature type="compositionally biased region" description="Low complexity" evidence="4">
    <location>
        <begin position="101"/>
        <end position="111"/>
    </location>
</feature>
<evidence type="ECO:0000256" key="1">
    <source>
        <dbReference type="ARBA" id="ARBA00023125"/>
    </source>
</evidence>
<feature type="coiled-coil region" evidence="3">
    <location>
        <begin position="359"/>
        <end position="435"/>
    </location>
</feature>
<evidence type="ECO:0000256" key="4">
    <source>
        <dbReference type="SAM" id="MobiDB-lite"/>
    </source>
</evidence>
<feature type="compositionally biased region" description="Polar residues" evidence="4">
    <location>
        <begin position="39"/>
        <end position="65"/>
    </location>
</feature>
<evidence type="ECO:0000313" key="6">
    <source>
        <dbReference type="EMBL" id="CCX32980.1"/>
    </source>
</evidence>
<keyword evidence="3" id="KW-0175">Coiled coil</keyword>
<feature type="domain" description="BHLH" evidence="5">
    <location>
        <begin position="353"/>
        <end position="404"/>
    </location>
</feature>
<feature type="compositionally biased region" description="Polar residues" evidence="4">
    <location>
        <begin position="453"/>
        <end position="487"/>
    </location>
</feature>
<reference evidence="6 7" key="1">
    <citation type="journal article" date="2013" name="PLoS Genet.">
        <title>The genome and development-dependent transcriptomes of Pyronema confluens: a window into fungal evolution.</title>
        <authorList>
            <person name="Traeger S."/>
            <person name="Altegoer F."/>
            <person name="Freitag M."/>
            <person name="Gabaldon T."/>
            <person name="Kempken F."/>
            <person name="Kumar A."/>
            <person name="Marcet-Houben M."/>
            <person name="Poggeler S."/>
            <person name="Stajich J.E."/>
            <person name="Nowrousian M."/>
        </authorList>
    </citation>
    <scope>NUCLEOTIDE SEQUENCE [LARGE SCALE GENOMIC DNA]</scope>
    <source>
        <strain evidence="7">CBS 100304</strain>
        <tissue evidence="6">Vegetative mycelium</tissue>
    </source>
</reference>
<feature type="compositionally biased region" description="Polar residues" evidence="4">
    <location>
        <begin position="340"/>
        <end position="349"/>
    </location>
</feature>
<dbReference type="Pfam" id="PF00010">
    <property type="entry name" value="HLH"/>
    <property type="match status" value="1"/>
</dbReference>
<protein>
    <submittedName>
        <fullName evidence="6">Similar to Protein esc1 acc. no. Q04635</fullName>
    </submittedName>
</protein>
<dbReference type="Proteomes" id="UP000018144">
    <property type="component" value="Unassembled WGS sequence"/>
</dbReference>
<dbReference type="OrthoDB" id="8964853at2759"/>
<evidence type="ECO:0000313" key="7">
    <source>
        <dbReference type="Proteomes" id="UP000018144"/>
    </source>
</evidence>
<dbReference type="InterPro" id="IPR036638">
    <property type="entry name" value="HLH_DNA-bd_sf"/>
</dbReference>
<feature type="compositionally biased region" description="Polar residues" evidence="4">
    <location>
        <begin position="144"/>
        <end position="158"/>
    </location>
</feature>
<dbReference type="EMBL" id="HF935976">
    <property type="protein sequence ID" value="CCX32980.1"/>
    <property type="molecule type" value="Genomic_DNA"/>
</dbReference>
<feature type="compositionally biased region" description="Low complexity" evidence="4">
    <location>
        <begin position="128"/>
        <end position="139"/>
    </location>
</feature>
<feature type="compositionally biased region" description="Polar residues" evidence="4">
    <location>
        <begin position="89"/>
        <end position="100"/>
    </location>
</feature>
<feature type="region of interest" description="Disordered" evidence="4">
    <location>
        <begin position="1"/>
        <end position="158"/>
    </location>
</feature>
<sequence>MSNSIPPWDRRTSISHHSMQDGRGPSQTLPSIGNIAGINGSSNDARDSGNWSLGSSSQRASNISELSGAPLQLPPISDHRSSSGEHPGYSQSPISSGFGASTTSLHSTHTTPPGHYASHNGELPTPSPSQSRRSSFDSRLGNLALSSPVNGTPAASQVSLNSTLLNSNRDSLSTQMQRDRGIQGHSPHQPTSHLAHDDRPPSHGSHHNSNPFGFRNEPGQRTSIGRTAPPIVGSSRYPYGQAAHPNAPSPTKGSPWAFPDPEIIEPSRQPYDSLTGRTSTSSLPGSSSGSIYNATGGILTPHNSHPQIPSSLGPNGQLPPPHIGATHHHHSLTARRPSLLSEQQPTPYSRTPELRVSHKLAERKRRKEMKELFDELRDQLPAERGGKSSKWEVLTKAIEYVNQQKEAYNDQKRMMEKLERDMLRMQKEIETLRSENQHYRHIQHQQPPPTYHSHPNQHPNQHSHDNNSYNSQQMGNDMYNRSNQPNDPTKMMGVEPC</sequence>
<dbReference type="PANTHER" id="PTHR10328">
    <property type="entry name" value="PROTEIN MAX MYC-ASSOCIATED FACTOR X"/>
    <property type="match status" value="1"/>
</dbReference>
<dbReference type="GO" id="GO:0003700">
    <property type="term" value="F:DNA-binding transcription factor activity"/>
    <property type="evidence" value="ECO:0007669"/>
    <property type="project" value="TreeGrafter"/>
</dbReference>
<dbReference type="SUPFAM" id="SSF47459">
    <property type="entry name" value="HLH, helix-loop-helix DNA-binding domain"/>
    <property type="match status" value="1"/>
</dbReference>
<gene>
    <name evidence="6" type="ORF">PCON_14005</name>
</gene>
<dbReference type="STRING" id="1076935.U4LTN6"/>
<dbReference type="InterPro" id="IPR011598">
    <property type="entry name" value="bHLH_dom"/>
</dbReference>
<dbReference type="OMA" id="HIGATHH"/>
<evidence type="ECO:0000256" key="2">
    <source>
        <dbReference type="ARBA" id="ARBA00023242"/>
    </source>
</evidence>
<evidence type="ECO:0000259" key="5">
    <source>
        <dbReference type="PROSITE" id="PS50888"/>
    </source>
</evidence>
<keyword evidence="2" id="KW-0539">Nucleus</keyword>
<feature type="region of interest" description="Disordered" evidence="4">
    <location>
        <begin position="171"/>
        <end position="353"/>
    </location>
</feature>